<dbReference type="InParanoid" id="A0A2J6T2H6"/>
<proteinExistence type="predicted"/>
<dbReference type="STRING" id="1095630.A0A2J6T2H6"/>
<gene>
    <name evidence="2" type="ORF">K444DRAFT_566187</name>
</gene>
<dbReference type="AlphaFoldDB" id="A0A2J6T2H6"/>
<evidence type="ECO:0000313" key="3">
    <source>
        <dbReference type="Proteomes" id="UP000235371"/>
    </source>
</evidence>
<evidence type="ECO:0000313" key="2">
    <source>
        <dbReference type="EMBL" id="PMD57221.1"/>
    </source>
</evidence>
<keyword evidence="3" id="KW-1185">Reference proteome</keyword>
<sequence>MSSSLCSVRQCSVCCSIDFRKYLREKRLLAIQLGSWEDICKEKRCRFCRLVRDAIFLHAHKPSPESIIKLSNKRSWKCCTSYNEYHGIRWKAYSNEFDLQAYAKKTQTDSRYQFFVYWDLESTEMVEVLLRPLCDGPFFGRAVDRDHADLALCRKWLEACDNYHAGSFGQCIGKKSSLRFLRENLRLIDVDKNKIVKGASDRTRYVALSYVWGQDKMKREMPKSLKAAVRTGEDGIETIELPELLPRTIRDALEVTRSIGYRFLWVDSLCIVQDDDEDRDLQIDMMDEIYSNATLTIAAGTGLHADWGLPGVSRPRHYTQRSEIVNGVELAVEFPSFRSLNSGTSLIWNSRGWTLQEKVLSKRLLLFTDFQVYFRCANSVCSEDVAMETGALSTNMKRRPNPFQWGANRDAPSSLERIGDLLTFNKLKLTDKNWNLTFLPNYVALVAEFSLRTFSFKKDTLKAMSGVLYNLDQSKLAFPGGLPRAWFAEALLWQPEYASTYSINPESSRLGIPSWSWAAWALDRGCVWPEFARPKALACGGPQMTIYVEDKGESILLYSTDVKSGKFSESRISATSMALSISARQQLKLSGTLLRFETPIQRFKIGAATKNRDMSEKALQTFYLLDHAGSCVGKIWTCARVAGKPGDHEFIFLSIRKTGEALEGAVAEEYFPKGPSRTVLNKDPTTGAYTGTSSTVEGPVYRNPFDWKVENVMLVEWKGSIAFRVAVGQVISTVREEGRRQMVYLG</sequence>
<reference evidence="2 3" key="1">
    <citation type="submission" date="2016-04" db="EMBL/GenBank/DDBJ databases">
        <title>A degradative enzymes factory behind the ericoid mycorrhizal symbiosis.</title>
        <authorList>
            <consortium name="DOE Joint Genome Institute"/>
            <person name="Martino E."/>
            <person name="Morin E."/>
            <person name="Grelet G."/>
            <person name="Kuo A."/>
            <person name="Kohler A."/>
            <person name="Daghino S."/>
            <person name="Barry K."/>
            <person name="Choi C."/>
            <person name="Cichocki N."/>
            <person name="Clum A."/>
            <person name="Copeland A."/>
            <person name="Hainaut M."/>
            <person name="Haridas S."/>
            <person name="Labutti K."/>
            <person name="Lindquist E."/>
            <person name="Lipzen A."/>
            <person name="Khouja H.-R."/>
            <person name="Murat C."/>
            <person name="Ohm R."/>
            <person name="Olson A."/>
            <person name="Spatafora J."/>
            <person name="Veneault-Fourrey C."/>
            <person name="Henrissat B."/>
            <person name="Grigoriev I."/>
            <person name="Martin F."/>
            <person name="Perotto S."/>
        </authorList>
    </citation>
    <scope>NUCLEOTIDE SEQUENCE [LARGE SCALE GENOMIC DNA]</scope>
    <source>
        <strain evidence="2 3">E</strain>
    </source>
</reference>
<dbReference type="OrthoDB" id="3540875at2759"/>
<accession>A0A2J6T2H6</accession>
<dbReference type="RefSeq" id="XP_024734125.1">
    <property type="nucleotide sequence ID" value="XM_024877122.1"/>
</dbReference>
<protein>
    <submittedName>
        <fullName evidence="2">HET-domain-containing protein</fullName>
    </submittedName>
</protein>
<feature type="domain" description="Heterokaryon incompatibility" evidence="1">
    <location>
        <begin position="205"/>
        <end position="357"/>
    </location>
</feature>
<organism evidence="2 3">
    <name type="scientific">Hyaloscypha bicolor E</name>
    <dbReference type="NCBI Taxonomy" id="1095630"/>
    <lineage>
        <taxon>Eukaryota</taxon>
        <taxon>Fungi</taxon>
        <taxon>Dikarya</taxon>
        <taxon>Ascomycota</taxon>
        <taxon>Pezizomycotina</taxon>
        <taxon>Leotiomycetes</taxon>
        <taxon>Helotiales</taxon>
        <taxon>Hyaloscyphaceae</taxon>
        <taxon>Hyaloscypha</taxon>
        <taxon>Hyaloscypha bicolor</taxon>
    </lineage>
</organism>
<dbReference type="EMBL" id="KZ613847">
    <property type="protein sequence ID" value="PMD57221.1"/>
    <property type="molecule type" value="Genomic_DNA"/>
</dbReference>
<dbReference type="Proteomes" id="UP000235371">
    <property type="component" value="Unassembled WGS sequence"/>
</dbReference>
<dbReference type="Pfam" id="PF06985">
    <property type="entry name" value="HET"/>
    <property type="match status" value="1"/>
</dbReference>
<dbReference type="InterPro" id="IPR010730">
    <property type="entry name" value="HET"/>
</dbReference>
<evidence type="ECO:0000259" key="1">
    <source>
        <dbReference type="Pfam" id="PF06985"/>
    </source>
</evidence>
<dbReference type="GeneID" id="36585199"/>
<dbReference type="PANTHER" id="PTHR33112:SF12">
    <property type="entry name" value="HETEROKARYON INCOMPATIBILITY DOMAIN-CONTAINING PROTEIN"/>
    <property type="match status" value="1"/>
</dbReference>
<dbReference type="PANTHER" id="PTHR33112">
    <property type="entry name" value="DOMAIN PROTEIN, PUTATIVE-RELATED"/>
    <property type="match status" value="1"/>
</dbReference>
<name>A0A2J6T2H6_9HELO</name>